<dbReference type="Proteomes" id="UP000019482">
    <property type="component" value="Unassembled WGS sequence"/>
</dbReference>
<dbReference type="InterPro" id="IPR051532">
    <property type="entry name" value="Ester_Hydrolysis_Enzymes"/>
</dbReference>
<dbReference type="InterPro" id="IPR013830">
    <property type="entry name" value="SGNH_hydro"/>
</dbReference>
<name>W6N804_CLOTY</name>
<proteinExistence type="predicted"/>
<dbReference type="SUPFAM" id="SSF52266">
    <property type="entry name" value="SGNH hydrolase"/>
    <property type="match status" value="1"/>
</dbReference>
<protein>
    <submittedName>
        <fullName evidence="2">Probable tesA-like protease</fullName>
    </submittedName>
</protein>
<reference evidence="2 3" key="1">
    <citation type="journal article" date="2015" name="Genome Announc.">
        <title>Draft Genome Sequence of Clostridium tyrobutyricum Strain DIVETGP, Isolated from Cow's Milk for Grana Padano Production.</title>
        <authorList>
            <person name="Soggiu A."/>
            <person name="Piras C."/>
            <person name="Gaiarsa S."/>
            <person name="Sassera D."/>
            <person name="Roncada P."/>
            <person name="Bendixen E."/>
            <person name="Brasca M."/>
            <person name="Bonizzi L."/>
        </authorList>
    </citation>
    <scope>NUCLEOTIDE SEQUENCE [LARGE SCALE GENOMIC DNA]</scope>
    <source>
        <strain evidence="2 3">DIVETGP</strain>
    </source>
</reference>
<dbReference type="GO" id="GO:0006508">
    <property type="term" value="P:proteolysis"/>
    <property type="evidence" value="ECO:0007669"/>
    <property type="project" value="UniProtKB-KW"/>
</dbReference>
<dbReference type="EMBL" id="CBXI010000044">
    <property type="protein sequence ID" value="CDL92661.1"/>
    <property type="molecule type" value="Genomic_DNA"/>
</dbReference>
<dbReference type="PANTHER" id="PTHR30383:SF5">
    <property type="entry name" value="SGNH HYDROLASE-TYPE ESTERASE DOMAIN-CONTAINING PROTEIN"/>
    <property type="match status" value="1"/>
</dbReference>
<dbReference type="AlphaFoldDB" id="W6N804"/>
<dbReference type="GO" id="GO:0008233">
    <property type="term" value="F:peptidase activity"/>
    <property type="evidence" value="ECO:0007669"/>
    <property type="project" value="UniProtKB-KW"/>
</dbReference>
<organism evidence="2 3">
    <name type="scientific">Clostridium tyrobutyricum DIVETGP</name>
    <dbReference type="NCBI Taxonomy" id="1408889"/>
    <lineage>
        <taxon>Bacteria</taxon>
        <taxon>Bacillati</taxon>
        <taxon>Bacillota</taxon>
        <taxon>Clostridia</taxon>
        <taxon>Eubacteriales</taxon>
        <taxon>Clostridiaceae</taxon>
        <taxon>Clostridium</taxon>
    </lineage>
</organism>
<keyword evidence="2" id="KW-0378">Hydrolase</keyword>
<evidence type="ECO:0000259" key="1">
    <source>
        <dbReference type="Pfam" id="PF13472"/>
    </source>
</evidence>
<keyword evidence="3" id="KW-1185">Reference proteome</keyword>
<evidence type="ECO:0000313" key="2">
    <source>
        <dbReference type="EMBL" id="CDL92661.1"/>
    </source>
</evidence>
<sequence>MMPMKLICIGDSITYGYGVNRSQVWTKLMEIKLNVEVINKGVSGDTTGGMLSRIYYDVILNNPTHAIIMGGTNDLIWNVNIHQIEANLAAMAFQIMQNNIIPVFALSIPICENIVQKKWGFIGRFDNINSDIIKLNQWIRTFSENYNINVINFYPLFYMDDGNIDEKYYIDGLHLNRYGHEKMAEIINLEDY</sequence>
<dbReference type="GO" id="GO:0004622">
    <property type="term" value="F:phosphatidylcholine lysophospholipase activity"/>
    <property type="evidence" value="ECO:0007669"/>
    <property type="project" value="TreeGrafter"/>
</dbReference>
<dbReference type="InterPro" id="IPR036514">
    <property type="entry name" value="SGNH_hydro_sf"/>
</dbReference>
<dbReference type="Gene3D" id="3.40.50.1110">
    <property type="entry name" value="SGNH hydrolase"/>
    <property type="match status" value="1"/>
</dbReference>
<evidence type="ECO:0000313" key="3">
    <source>
        <dbReference type="Proteomes" id="UP000019482"/>
    </source>
</evidence>
<gene>
    <name evidence="2" type="ORF">CTDIVETGP_2731</name>
</gene>
<feature type="domain" description="SGNH hydrolase-type esterase" evidence="1">
    <location>
        <begin position="8"/>
        <end position="181"/>
    </location>
</feature>
<dbReference type="PANTHER" id="PTHR30383">
    <property type="entry name" value="THIOESTERASE 1/PROTEASE 1/LYSOPHOSPHOLIPASE L1"/>
    <property type="match status" value="1"/>
</dbReference>
<dbReference type="Pfam" id="PF13472">
    <property type="entry name" value="Lipase_GDSL_2"/>
    <property type="match status" value="1"/>
</dbReference>
<keyword evidence="2" id="KW-0645">Protease</keyword>
<comment type="caution">
    <text evidence="2">The sequence shown here is derived from an EMBL/GenBank/DDBJ whole genome shotgun (WGS) entry which is preliminary data.</text>
</comment>
<accession>W6N804</accession>